<dbReference type="Gene3D" id="1.10.20.10">
    <property type="entry name" value="Histone, subunit A"/>
    <property type="match status" value="1"/>
</dbReference>
<feature type="domain" description="Bromodomain associated" evidence="6">
    <location>
        <begin position="34"/>
        <end position="109"/>
    </location>
</feature>
<dbReference type="EMBL" id="RRYP01011613">
    <property type="protein sequence ID" value="TNV77616.1"/>
    <property type="molecule type" value="Genomic_DNA"/>
</dbReference>
<evidence type="ECO:0000256" key="4">
    <source>
        <dbReference type="ARBA" id="ARBA00023242"/>
    </source>
</evidence>
<evidence type="ECO:0000256" key="5">
    <source>
        <dbReference type="SAM" id="MobiDB-lite"/>
    </source>
</evidence>
<evidence type="ECO:0000259" key="6">
    <source>
        <dbReference type="SMART" id="SM00576"/>
    </source>
</evidence>
<dbReference type="OrthoDB" id="2193813at2759"/>
<dbReference type="InterPro" id="IPR009072">
    <property type="entry name" value="Histone-fold"/>
</dbReference>
<dbReference type="GO" id="GO:0046982">
    <property type="term" value="F:protein heterodimerization activity"/>
    <property type="evidence" value="ECO:0007669"/>
    <property type="project" value="InterPro"/>
</dbReference>
<comment type="subcellular location">
    <subcellularLocation>
        <location evidence="1">Nucleus</location>
    </subcellularLocation>
</comment>
<dbReference type="PANTHER" id="PTHR46338">
    <property type="entry name" value="TRANSCRIPTION INITIATION FACTOR TFIID SUBUNIT 8"/>
    <property type="match status" value="1"/>
</dbReference>
<comment type="caution">
    <text evidence="7">The sequence shown here is derived from an EMBL/GenBank/DDBJ whole genome shotgun (WGS) entry which is preliminary data.</text>
</comment>
<organism evidence="7 8">
    <name type="scientific">Halteria grandinella</name>
    <dbReference type="NCBI Taxonomy" id="5974"/>
    <lineage>
        <taxon>Eukaryota</taxon>
        <taxon>Sar</taxon>
        <taxon>Alveolata</taxon>
        <taxon>Ciliophora</taxon>
        <taxon>Intramacronucleata</taxon>
        <taxon>Spirotrichea</taxon>
        <taxon>Stichotrichia</taxon>
        <taxon>Sporadotrichida</taxon>
        <taxon>Halteriidae</taxon>
        <taxon>Halteria</taxon>
    </lineage>
</organism>
<dbReference type="Pfam" id="PF07524">
    <property type="entry name" value="Bromo_TP"/>
    <property type="match status" value="1"/>
</dbReference>
<evidence type="ECO:0000256" key="1">
    <source>
        <dbReference type="ARBA" id="ARBA00004123"/>
    </source>
</evidence>
<dbReference type="InterPro" id="IPR006565">
    <property type="entry name" value="BTP"/>
</dbReference>
<evidence type="ECO:0000313" key="7">
    <source>
        <dbReference type="EMBL" id="TNV77616.1"/>
    </source>
</evidence>
<keyword evidence="4" id="KW-0539">Nucleus</keyword>
<feature type="compositionally biased region" description="Basic residues" evidence="5">
    <location>
        <begin position="1"/>
        <end position="17"/>
    </location>
</feature>
<accession>A0A8J8T114</accession>
<keyword evidence="8" id="KW-1185">Reference proteome</keyword>
<dbReference type="GO" id="GO:0005669">
    <property type="term" value="C:transcription factor TFIID complex"/>
    <property type="evidence" value="ECO:0007669"/>
    <property type="project" value="InterPro"/>
</dbReference>
<reference evidence="7" key="1">
    <citation type="submission" date="2019-06" db="EMBL/GenBank/DDBJ databases">
        <authorList>
            <person name="Zheng W."/>
        </authorList>
    </citation>
    <scope>NUCLEOTIDE SEQUENCE</scope>
    <source>
        <strain evidence="7">QDHG01</strain>
    </source>
</reference>
<dbReference type="InterPro" id="IPR037818">
    <property type="entry name" value="TAF8"/>
</dbReference>
<proteinExistence type="predicted"/>
<gene>
    <name evidence="7" type="ORF">FGO68_gene17086</name>
</gene>
<evidence type="ECO:0000256" key="3">
    <source>
        <dbReference type="ARBA" id="ARBA00023163"/>
    </source>
</evidence>
<keyword evidence="2" id="KW-0805">Transcription regulation</keyword>
<dbReference type="AlphaFoldDB" id="A0A8J8T114"/>
<keyword evidence="3" id="KW-0804">Transcription</keyword>
<dbReference type="Proteomes" id="UP000785679">
    <property type="component" value="Unassembled WGS sequence"/>
</dbReference>
<evidence type="ECO:0000256" key="2">
    <source>
        <dbReference type="ARBA" id="ARBA00023015"/>
    </source>
</evidence>
<sequence>MQRKYGHHHHHGGHHHSQSSSNIQQDPYQQVYPDTLDRQLHENVALLCLDKNFTTAENTALYALSDLLKTYIQEVGKEIKGYTELNGRTDSNMIDALNAMLNYDMTKQKMQEHIKSKELTYSPQTQGHLREYEAVLERRVTNKIDALQQTFSNTDVAFLENSLVPGSTGAHPIPDQIKKLKTFSSIPAHLHHLLPSHLEFNVDPTPVEQESNPSHERIKRVQFKREIENSLQKVADNTVTDAAQVDVAVIAQEEKKGEESDVMMIDTRAPETKRADEQMEQEVAKQVEQQQAEISMKILQESAVIVPVGDQFTGSGHIIKNNLDQLFF</sequence>
<dbReference type="PANTHER" id="PTHR46338:SF1">
    <property type="entry name" value="TRANSCRIPTION INITIATION FACTOR TFIID SUBUNIT 8"/>
    <property type="match status" value="1"/>
</dbReference>
<dbReference type="SMART" id="SM00576">
    <property type="entry name" value="BTP"/>
    <property type="match status" value="1"/>
</dbReference>
<evidence type="ECO:0000313" key="8">
    <source>
        <dbReference type="Proteomes" id="UP000785679"/>
    </source>
</evidence>
<name>A0A8J8T114_HALGN</name>
<protein>
    <recommendedName>
        <fullName evidence="6">Bromodomain associated domain-containing protein</fullName>
    </recommendedName>
</protein>
<feature type="region of interest" description="Disordered" evidence="5">
    <location>
        <begin position="1"/>
        <end position="24"/>
    </location>
</feature>